<dbReference type="KEGG" id="mgr:MGG_08986"/>
<gene>
    <name evidence="2" type="ORF">MGG_08986</name>
</gene>
<name>G4MWH0_PYRO7</name>
<evidence type="ECO:0000256" key="1">
    <source>
        <dbReference type="SAM" id="MobiDB-lite"/>
    </source>
</evidence>
<proteinExistence type="predicted"/>
<dbReference type="Proteomes" id="UP000009058">
    <property type="component" value="Chromosome 2"/>
</dbReference>
<feature type="compositionally biased region" description="Polar residues" evidence="1">
    <location>
        <begin position="641"/>
        <end position="654"/>
    </location>
</feature>
<feature type="region of interest" description="Disordered" evidence="1">
    <location>
        <begin position="524"/>
        <end position="605"/>
    </location>
</feature>
<dbReference type="InParanoid" id="G4MWH0"/>
<organism evidence="2 3">
    <name type="scientific">Pyricularia oryzae (strain 70-15 / ATCC MYA-4617 / FGSC 8958)</name>
    <name type="common">Rice blast fungus</name>
    <name type="synonym">Magnaporthe oryzae</name>
    <dbReference type="NCBI Taxonomy" id="242507"/>
    <lineage>
        <taxon>Eukaryota</taxon>
        <taxon>Fungi</taxon>
        <taxon>Dikarya</taxon>
        <taxon>Ascomycota</taxon>
        <taxon>Pezizomycotina</taxon>
        <taxon>Sordariomycetes</taxon>
        <taxon>Sordariomycetidae</taxon>
        <taxon>Magnaporthales</taxon>
        <taxon>Pyriculariaceae</taxon>
        <taxon>Pyricularia</taxon>
    </lineage>
</organism>
<dbReference type="RefSeq" id="XP_003714025.1">
    <property type="nucleotide sequence ID" value="XM_003713977.1"/>
</dbReference>
<feature type="compositionally biased region" description="Basic and acidic residues" evidence="1">
    <location>
        <begin position="579"/>
        <end position="599"/>
    </location>
</feature>
<feature type="compositionally biased region" description="Basic and acidic residues" evidence="1">
    <location>
        <begin position="530"/>
        <end position="542"/>
    </location>
</feature>
<dbReference type="OrthoDB" id="5238822at2759"/>
<evidence type="ECO:0000313" key="2">
    <source>
        <dbReference type="EMBL" id="EHA54218.1"/>
    </source>
</evidence>
<dbReference type="VEuPathDB" id="FungiDB:MGG_08986"/>
<evidence type="ECO:0000313" key="3">
    <source>
        <dbReference type="Proteomes" id="UP000009058"/>
    </source>
</evidence>
<protein>
    <submittedName>
        <fullName evidence="2">Uncharacterized protein</fullName>
    </submittedName>
</protein>
<dbReference type="GeneID" id="2679971"/>
<feature type="compositionally biased region" description="Basic and acidic residues" evidence="1">
    <location>
        <begin position="410"/>
        <end position="421"/>
    </location>
</feature>
<dbReference type="HOGENOM" id="CLU_397439_0_0_1"/>
<reference key="2">
    <citation type="submission" date="2011-05" db="EMBL/GenBank/DDBJ databases">
        <title>The Genome Sequence of Magnaporthe oryzae 70-15.</title>
        <authorList>
            <consortium name="The Broad Institute Genome Sequencing Platform"/>
            <person name="Ma L.-J."/>
            <person name="Dead R."/>
            <person name="Young S.K."/>
            <person name="Zeng Q."/>
            <person name="Gargeya S."/>
            <person name="Fitzgerald M."/>
            <person name="Haas B."/>
            <person name="Abouelleil A."/>
            <person name="Alvarado L."/>
            <person name="Arachchi H.M."/>
            <person name="Berlin A."/>
            <person name="Brown A."/>
            <person name="Chapman S.B."/>
            <person name="Chen Z."/>
            <person name="Dunbar C."/>
            <person name="Freedman E."/>
            <person name="Gearin G."/>
            <person name="Gellesch M."/>
            <person name="Goldberg J."/>
            <person name="Griggs A."/>
            <person name="Gujja S."/>
            <person name="Heiman D."/>
            <person name="Howarth C."/>
            <person name="Larson L."/>
            <person name="Lui A."/>
            <person name="MacDonald P.J.P."/>
            <person name="Mehta T."/>
            <person name="Montmayeur A."/>
            <person name="Murphy C."/>
            <person name="Neiman D."/>
            <person name="Pearson M."/>
            <person name="Priest M."/>
            <person name="Roberts A."/>
            <person name="Saif S."/>
            <person name="Shea T."/>
            <person name="Shenoy N."/>
            <person name="Sisk P."/>
            <person name="Stolte C."/>
            <person name="Sykes S."/>
            <person name="Yandava C."/>
            <person name="Wortman J."/>
            <person name="Nusbaum C."/>
            <person name="Birren B."/>
        </authorList>
    </citation>
    <scope>NUCLEOTIDE SEQUENCE</scope>
    <source>
        <strain>70-15</strain>
    </source>
</reference>
<feature type="compositionally biased region" description="Low complexity" evidence="1">
    <location>
        <begin position="543"/>
        <end position="552"/>
    </location>
</feature>
<dbReference type="AlphaFoldDB" id="G4MWH0"/>
<feature type="region of interest" description="Disordered" evidence="1">
    <location>
        <begin position="410"/>
        <end position="438"/>
    </location>
</feature>
<keyword evidence="3" id="KW-1185">Reference proteome</keyword>
<sequence length="693" mass="77222">MAGPTGGGAINQNASKINKSTALAALGDNEVDHVQAQQEQTGMAEDIRSLASGGCADGVGKSHIERAMDSDESLLRDKASEKTAEERSVWRPQSPGMLTAAMRAPWNMDLVKASRLSKAQWLQAHEAILLQCGFLVCLDGHANEPRDAFHPITPKGGASTIPPEFTGVRELHEYLTKQSMPLAVRKLCQKASPSLYAAAYPVDALGLPTQPSLPDVDDIDSPEAIIHLQVPFVALALVLQHHVKVIHAELSFELDPIPGPDKCAKTISTRRGPHRPKKTKPIVEKITVPAVPDVAEDMKMGRERRKPTPKSVATTLLDLEQARKLVPIKDLLETTEKGTDYASFLKIAKSSLVSTGRQVHITVNESQGQKNTRKAKERIYLTKMAERLVEMWFQDKEEFFRKESRLLNGKTEKAARNREPAARNAEVAGPSRREEHTLRRLAESQDWLERSVGSDGLESRIRNLDELRHDLLSGYEKAAELDEELRTLKDLQAKREKENQKAFQRAQELEAELSRLRELRTSAFQDDEGATSRDLDHNELETKTAASYSSATRRAHKGESSTQMNKRKTEDTQVAPAVPRDRLNPHKRARYEPNPRGPEETSSITSRRSIFHDSQLLQHGAHIASLAPPVRYDQPLDYSLVSPTRSNSEGSSRSGLGGHVERQHIGPDHNSFRQHLNQESQLGVPQAHVRRRQ</sequence>
<feature type="compositionally biased region" description="Basic and acidic residues" evidence="1">
    <location>
        <begin position="66"/>
        <end position="89"/>
    </location>
</feature>
<dbReference type="EMBL" id="CM001232">
    <property type="protein sequence ID" value="EHA54218.1"/>
    <property type="molecule type" value="Genomic_DNA"/>
</dbReference>
<dbReference type="SMR" id="G4MWH0"/>
<accession>G4MWH0</accession>
<dbReference type="OMA" id="SHIERAM"/>
<reference evidence="2 3" key="1">
    <citation type="journal article" date="2005" name="Nature">
        <title>The genome sequence of the rice blast fungus Magnaporthe grisea.</title>
        <authorList>
            <person name="Dean R.A."/>
            <person name="Talbot N.J."/>
            <person name="Ebbole D.J."/>
            <person name="Farman M.L."/>
            <person name="Mitchell T.K."/>
            <person name="Orbach M.J."/>
            <person name="Thon M."/>
            <person name="Kulkarni R."/>
            <person name="Xu J.R."/>
            <person name="Pan H."/>
            <person name="Read N.D."/>
            <person name="Lee Y.H."/>
            <person name="Carbone I."/>
            <person name="Brown D."/>
            <person name="Oh Y.Y."/>
            <person name="Donofrio N."/>
            <person name="Jeong J.S."/>
            <person name="Soanes D.M."/>
            <person name="Djonovic S."/>
            <person name="Kolomiets E."/>
            <person name="Rehmeyer C."/>
            <person name="Li W."/>
            <person name="Harding M."/>
            <person name="Kim S."/>
            <person name="Lebrun M.H."/>
            <person name="Bohnert H."/>
            <person name="Coughlan S."/>
            <person name="Butler J."/>
            <person name="Calvo S."/>
            <person name="Ma L.J."/>
            <person name="Nicol R."/>
            <person name="Purcell S."/>
            <person name="Nusbaum C."/>
            <person name="Galagan J.E."/>
            <person name="Birren B.W."/>
        </authorList>
    </citation>
    <scope>NUCLEOTIDE SEQUENCE [LARGE SCALE GENOMIC DNA]</scope>
    <source>
        <strain evidence="3">70-15 / ATCC MYA-4617 / FGSC 8958</strain>
    </source>
</reference>
<feature type="compositionally biased region" description="Basic and acidic residues" evidence="1">
    <location>
        <begin position="659"/>
        <end position="671"/>
    </location>
</feature>
<feature type="region of interest" description="Disordered" evidence="1">
    <location>
        <begin position="637"/>
        <end position="671"/>
    </location>
</feature>
<feature type="region of interest" description="Disordered" evidence="1">
    <location>
        <begin position="66"/>
        <end position="90"/>
    </location>
</feature>